<feature type="compositionally biased region" description="Acidic residues" evidence="1">
    <location>
        <begin position="76"/>
        <end position="89"/>
    </location>
</feature>
<gene>
    <name evidence="2" type="ORF">BpHYR1_038345</name>
</gene>
<dbReference type="AlphaFoldDB" id="A0A3M7RED8"/>
<feature type="region of interest" description="Disordered" evidence="1">
    <location>
        <begin position="44"/>
        <end position="121"/>
    </location>
</feature>
<feature type="compositionally biased region" description="Basic and acidic residues" evidence="1">
    <location>
        <begin position="52"/>
        <end position="61"/>
    </location>
</feature>
<dbReference type="Proteomes" id="UP000276133">
    <property type="component" value="Unassembled WGS sequence"/>
</dbReference>
<dbReference type="EMBL" id="REGN01003634">
    <property type="protein sequence ID" value="RNA21628.1"/>
    <property type="molecule type" value="Genomic_DNA"/>
</dbReference>
<evidence type="ECO:0000313" key="3">
    <source>
        <dbReference type="Proteomes" id="UP000276133"/>
    </source>
</evidence>
<comment type="caution">
    <text evidence="2">The sequence shown here is derived from an EMBL/GenBank/DDBJ whole genome shotgun (WGS) entry which is preliminary data.</text>
</comment>
<proteinExistence type="predicted"/>
<sequence>MLLNLYTNQLKKYIFSCKKEKKPLLPVVLTSQKASELLERFRNCDDIDSGSSDEKINNKNESDEEYQPQKNLFNSSDDEDHDYDDEADEINSHVVESMESVSQNVNECDENDPSLDKSKTWTNKLCNQTY</sequence>
<evidence type="ECO:0000256" key="1">
    <source>
        <dbReference type="SAM" id="MobiDB-lite"/>
    </source>
</evidence>
<keyword evidence="3" id="KW-1185">Reference proteome</keyword>
<evidence type="ECO:0000313" key="2">
    <source>
        <dbReference type="EMBL" id="RNA21628.1"/>
    </source>
</evidence>
<accession>A0A3M7RED8</accession>
<reference evidence="2 3" key="1">
    <citation type="journal article" date="2018" name="Sci. Rep.">
        <title>Genomic signatures of local adaptation to the degree of environmental predictability in rotifers.</title>
        <authorList>
            <person name="Franch-Gras L."/>
            <person name="Hahn C."/>
            <person name="Garcia-Roger E.M."/>
            <person name="Carmona M.J."/>
            <person name="Serra M."/>
            <person name="Gomez A."/>
        </authorList>
    </citation>
    <scope>NUCLEOTIDE SEQUENCE [LARGE SCALE GENOMIC DNA]</scope>
    <source>
        <strain evidence="2">HYR1</strain>
    </source>
</reference>
<protein>
    <submittedName>
        <fullName evidence="2">Uncharacterized protein</fullName>
    </submittedName>
</protein>
<name>A0A3M7RED8_BRAPC</name>
<organism evidence="2 3">
    <name type="scientific">Brachionus plicatilis</name>
    <name type="common">Marine rotifer</name>
    <name type="synonym">Brachionus muelleri</name>
    <dbReference type="NCBI Taxonomy" id="10195"/>
    <lineage>
        <taxon>Eukaryota</taxon>
        <taxon>Metazoa</taxon>
        <taxon>Spiralia</taxon>
        <taxon>Gnathifera</taxon>
        <taxon>Rotifera</taxon>
        <taxon>Eurotatoria</taxon>
        <taxon>Monogononta</taxon>
        <taxon>Pseudotrocha</taxon>
        <taxon>Ploima</taxon>
        <taxon>Brachionidae</taxon>
        <taxon>Brachionus</taxon>
    </lineage>
</organism>